<name>A0A6J5KGF0_9CAUD</name>
<proteinExistence type="predicted"/>
<gene>
    <name evidence="1" type="ORF">UFOVP6_2</name>
</gene>
<organism evidence="1">
    <name type="scientific">uncultured Caudovirales phage</name>
    <dbReference type="NCBI Taxonomy" id="2100421"/>
    <lineage>
        <taxon>Viruses</taxon>
        <taxon>Duplodnaviria</taxon>
        <taxon>Heunggongvirae</taxon>
        <taxon>Uroviricota</taxon>
        <taxon>Caudoviricetes</taxon>
        <taxon>Peduoviridae</taxon>
        <taxon>Maltschvirus</taxon>
        <taxon>Maltschvirus maltsch</taxon>
    </lineage>
</organism>
<accession>A0A6J5KGF0</accession>
<protein>
    <submittedName>
        <fullName evidence="1">Uncharacterized protein</fullName>
    </submittedName>
</protein>
<dbReference type="EMBL" id="LR796143">
    <property type="protein sequence ID" value="CAB4121038.1"/>
    <property type="molecule type" value="Genomic_DNA"/>
</dbReference>
<sequence length="76" mass="8165">MITVTGAIVASQPAFKGDGWRLAVRCSGTGIVTEFYTRPRAPIARDAAQQPHGRVVTLTGTKHGNRRAYALDGIAW</sequence>
<reference evidence="1" key="1">
    <citation type="submission" date="2020-04" db="EMBL/GenBank/DDBJ databases">
        <authorList>
            <person name="Chiriac C."/>
            <person name="Salcher M."/>
            <person name="Ghai R."/>
            <person name="Kavagutti S V."/>
        </authorList>
    </citation>
    <scope>NUCLEOTIDE SEQUENCE</scope>
</reference>
<evidence type="ECO:0000313" key="1">
    <source>
        <dbReference type="EMBL" id="CAB4121038.1"/>
    </source>
</evidence>